<keyword evidence="4" id="KW-0378">Hydrolase</keyword>
<feature type="region of interest" description="Disordered" evidence="7">
    <location>
        <begin position="319"/>
        <end position="338"/>
    </location>
</feature>
<evidence type="ECO:0000256" key="4">
    <source>
        <dbReference type="ARBA" id="ARBA00022801"/>
    </source>
</evidence>
<evidence type="ECO:0000313" key="10">
    <source>
        <dbReference type="EMBL" id="ETO34620.1"/>
    </source>
</evidence>
<dbReference type="InterPro" id="IPR044506">
    <property type="entry name" value="CDC14_C"/>
</dbReference>
<dbReference type="EC" id="3.1.3.48" evidence="2"/>
<reference evidence="10 11" key="1">
    <citation type="journal article" date="2013" name="Curr. Biol.">
        <title>The Genome of the Foraminiferan Reticulomyxa filosa.</title>
        <authorList>
            <person name="Glockner G."/>
            <person name="Hulsmann N."/>
            <person name="Schleicher M."/>
            <person name="Noegel A.A."/>
            <person name="Eichinger L."/>
            <person name="Gallinger C."/>
            <person name="Pawlowski J."/>
            <person name="Sierra R."/>
            <person name="Euteneuer U."/>
            <person name="Pillet L."/>
            <person name="Moustafa A."/>
            <person name="Platzer M."/>
            <person name="Groth M."/>
            <person name="Szafranski K."/>
            <person name="Schliwa M."/>
        </authorList>
    </citation>
    <scope>NUCLEOTIDE SEQUENCE [LARGE SCALE GENOMIC DNA]</scope>
</reference>
<comment type="similarity">
    <text evidence="1">Belongs to the protein-tyrosine phosphatase family. Non-receptor class CDC14 subfamily.</text>
</comment>
<dbReference type="InterPro" id="IPR050561">
    <property type="entry name" value="PTP"/>
</dbReference>
<dbReference type="GO" id="GO:0004725">
    <property type="term" value="F:protein tyrosine phosphatase activity"/>
    <property type="evidence" value="ECO:0007669"/>
    <property type="project" value="UniProtKB-EC"/>
</dbReference>
<proteinExistence type="inferred from homology"/>
<feature type="compositionally biased region" description="Basic and acidic residues" evidence="7">
    <location>
        <begin position="319"/>
        <end position="329"/>
    </location>
</feature>
<dbReference type="InterPro" id="IPR016130">
    <property type="entry name" value="Tyr_Pase_AS"/>
</dbReference>
<dbReference type="Pfam" id="PF00782">
    <property type="entry name" value="DSPc"/>
    <property type="match status" value="1"/>
</dbReference>
<dbReference type="InterPro" id="IPR000387">
    <property type="entry name" value="Tyr_Pase_dom"/>
</dbReference>
<dbReference type="PROSITE" id="PS00383">
    <property type="entry name" value="TYR_PHOSPHATASE_1"/>
    <property type="match status" value="1"/>
</dbReference>
<dbReference type="InterPro" id="IPR029021">
    <property type="entry name" value="Prot-tyrosine_phosphatase-like"/>
</dbReference>
<dbReference type="AlphaFoldDB" id="X6P7W6"/>
<accession>X6P7W6</accession>
<keyword evidence="6" id="KW-0131">Cell cycle</keyword>
<dbReference type="PROSITE" id="PS50056">
    <property type="entry name" value="TYR_PHOSPHATASE_2"/>
    <property type="match status" value="1"/>
</dbReference>
<dbReference type="GO" id="GO:0051301">
    <property type="term" value="P:cell division"/>
    <property type="evidence" value="ECO:0007669"/>
    <property type="project" value="UniProtKB-KW"/>
</dbReference>
<sequence length="592" mass="67896">MYHFFTIDRLLKYEPFFVDFGPLNLACLYKFCAMLERKLNDPQYKNCKIYYYTNKNPKNIANATYLMACFQVITLKRHPAEAYSNVHDFAKQNQLIKKKKKMIVQRAVPFRDASMGLCAYKCTVEHCCWAVYRAMQQKCLSFDGFKVDEYEHYERVDNGDLNVIIPRQFIAFAGPNDSTTDEEGYPALTPHFYIPIWKKFGVTTVIRLNKICYDKGVWTQAGIEHFDLYFVDGTTPSDDIIQRFLQICENAKGTIAVHCKAGLGRTGSLIGCYLMKHYCWTAGEVIAWLRICRPGSVIGPQQFFLEEFQSLAEKQFKKKEREREREDKGKRRKRDKANQLHQQKKSICLCGCVNINDCECQMKTTIIDVEISIQLTYDPRIDVIIIIDNNNNETKCIHSLFFFCIVTMFVQTKETWDKDAHLKDKSVTLLDNANTTQKCKVGHVQANKNNETLDTGNQNTCNDETKNMDTISSKICNPSSQSSNWSEGLRDELKKMTQSAMDLLVDATMKTTSYVNPLLLGETLPTDPGQNQGKALLDAKRRHSPIRIDEGNTNNATRLDCDNPKTANHCYSDEINSKCLEETKDGSTNFEG</sequence>
<dbReference type="SUPFAM" id="SSF52799">
    <property type="entry name" value="(Phosphotyrosine protein) phosphatases II"/>
    <property type="match status" value="2"/>
</dbReference>
<comment type="caution">
    <text evidence="10">The sequence shown here is derived from an EMBL/GenBank/DDBJ whole genome shotgun (WGS) entry which is preliminary data.</text>
</comment>
<protein>
    <recommendedName>
        <fullName evidence="2">protein-tyrosine-phosphatase</fullName>
        <ecNumber evidence="2">3.1.3.48</ecNumber>
    </recommendedName>
</protein>
<evidence type="ECO:0000256" key="7">
    <source>
        <dbReference type="SAM" id="MobiDB-lite"/>
    </source>
</evidence>
<evidence type="ECO:0000256" key="1">
    <source>
        <dbReference type="ARBA" id="ARBA00007315"/>
    </source>
</evidence>
<feature type="domain" description="Tyrosine specific protein phosphatases" evidence="9">
    <location>
        <begin position="242"/>
        <end position="304"/>
    </location>
</feature>
<evidence type="ECO:0000313" key="11">
    <source>
        <dbReference type="Proteomes" id="UP000023152"/>
    </source>
</evidence>
<keyword evidence="11" id="KW-1185">Reference proteome</keyword>
<evidence type="ECO:0000256" key="3">
    <source>
        <dbReference type="ARBA" id="ARBA00022618"/>
    </source>
</evidence>
<dbReference type="InterPro" id="IPR000340">
    <property type="entry name" value="Dual-sp_phosphatase_cat-dom"/>
</dbReference>
<evidence type="ECO:0000259" key="9">
    <source>
        <dbReference type="PROSITE" id="PS50056"/>
    </source>
</evidence>
<dbReference type="PROSITE" id="PS50054">
    <property type="entry name" value="TYR_PHOSPHATASE_DUAL"/>
    <property type="match status" value="1"/>
</dbReference>
<dbReference type="Gene3D" id="3.90.190.10">
    <property type="entry name" value="Protein tyrosine phosphatase superfamily"/>
    <property type="match status" value="2"/>
</dbReference>
<dbReference type="SMART" id="SM00195">
    <property type="entry name" value="DSPc"/>
    <property type="match status" value="1"/>
</dbReference>
<gene>
    <name evidence="10" type="ORF">RFI_02472</name>
</gene>
<dbReference type="OrthoDB" id="266663at2759"/>
<evidence type="ECO:0000256" key="2">
    <source>
        <dbReference type="ARBA" id="ARBA00013064"/>
    </source>
</evidence>
<evidence type="ECO:0000256" key="6">
    <source>
        <dbReference type="ARBA" id="ARBA00023306"/>
    </source>
</evidence>
<dbReference type="CDD" id="cd14499">
    <property type="entry name" value="CDC14_C"/>
    <property type="match status" value="1"/>
</dbReference>
<organism evidence="10 11">
    <name type="scientific">Reticulomyxa filosa</name>
    <dbReference type="NCBI Taxonomy" id="46433"/>
    <lineage>
        <taxon>Eukaryota</taxon>
        <taxon>Sar</taxon>
        <taxon>Rhizaria</taxon>
        <taxon>Retaria</taxon>
        <taxon>Foraminifera</taxon>
        <taxon>Monothalamids</taxon>
        <taxon>Reticulomyxidae</taxon>
        <taxon>Reticulomyxa</taxon>
    </lineage>
</organism>
<dbReference type="Proteomes" id="UP000023152">
    <property type="component" value="Unassembled WGS sequence"/>
</dbReference>
<dbReference type="PANTHER" id="PTHR23339">
    <property type="entry name" value="TYROSINE SPECIFIC PROTEIN PHOSPHATASE AND DUAL SPECIFICITY PROTEIN PHOSPHATASE"/>
    <property type="match status" value="1"/>
</dbReference>
<feature type="domain" description="Tyrosine-protein phosphatase" evidence="8">
    <location>
        <begin position="159"/>
        <end position="317"/>
    </location>
</feature>
<dbReference type="FunFam" id="3.90.190.10:FF:000006">
    <property type="entry name" value="Dual specificity protein phosphatase CDC14B"/>
    <property type="match status" value="1"/>
</dbReference>
<dbReference type="InterPro" id="IPR020422">
    <property type="entry name" value="TYR_PHOSPHATASE_DUAL_dom"/>
</dbReference>
<keyword evidence="3" id="KW-0132">Cell division</keyword>
<dbReference type="Pfam" id="PF14671">
    <property type="entry name" value="DSPn"/>
    <property type="match status" value="1"/>
</dbReference>
<dbReference type="InterPro" id="IPR029260">
    <property type="entry name" value="DSPn"/>
</dbReference>
<evidence type="ECO:0000256" key="5">
    <source>
        <dbReference type="ARBA" id="ARBA00022912"/>
    </source>
</evidence>
<evidence type="ECO:0000259" key="8">
    <source>
        <dbReference type="PROSITE" id="PS50054"/>
    </source>
</evidence>
<dbReference type="EMBL" id="ASPP01002414">
    <property type="protein sequence ID" value="ETO34620.1"/>
    <property type="molecule type" value="Genomic_DNA"/>
</dbReference>
<dbReference type="CDD" id="cd17657">
    <property type="entry name" value="CDC14_N"/>
    <property type="match status" value="1"/>
</dbReference>
<name>X6P7W6_RETFI</name>
<keyword evidence="5" id="KW-0904">Protein phosphatase</keyword>